<dbReference type="PROSITE" id="PS51465">
    <property type="entry name" value="KAZAL_2"/>
    <property type="match status" value="1"/>
</dbReference>
<organism evidence="3 4">
    <name type="scientific">Kineobactrum salinum</name>
    <dbReference type="NCBI Taxonomy" id="2708301"/>
    <lineage>
        <taxon>Bacteria</taxon>
        <taxon>Pseudomonadati</taxon>
        <taxon>Pseudomonadota</taxon>
        <taxon>Gammaproteobacteria</taxon>
        <taxon>Cellvibrionales</taxon>
        <taxon>Halieaceae</taxon>
        <taxon>Kineobactrum</taxon>
    </lineage>
</organism>
<dbReference type="Pfam" id="PF00050">
    <property type="entry name" value="Kazal_1"/>
    <property type="match status" value="1"/>
</dbReference>
<evidence type="ECO:0000313" key="4">
    <source>
        <dbReference type="Proteomes" id="UP000477680"/>
    </source>
</evidence>
<keyword evidence="4" id="KW-1185">Reference proteome</keyword>
<keyword evidence="1" id="KW-0732">Signal</keyword>
<protein>
    <recommendedName>
        <fullName evidence="2">Kazal-like domain-containing protein</fullName>
    </recommendedName>
</protein>
<dbReference type="KEGG" id="kim:G3T16_11975"/>
<reference evidence="3 4" key="1">
    <citation type="submission" date="2020-02" db="EMBL/GenBank/DDBJ databases">
        <title>Genome sequencing for Kineobactrum sp. M2.</title>
        <authorList>
            <person name="Park S.-J."/>
        </authorList>
    </citation>
    <scope>NUCLEOTIDE SEQUENCE [LARGE SCALE GENOMIC DNA]</scope>
    <source>
        <strain evidence="3 4">M2</strain>
    </source>
</reference>
<feature type="signal peptide" evidence="1">
    <location>
        <begin position="1"/>
        <end position="19"/>
    </location>
</feature>
<dbReference type="AlphaFoldDB" id="A0A6C0U4W9"/>
<dbReference type="RefSeq" id="WP_163495463.1">
    <property type="nucleotide sequence ID" value="NZ_CP048711.1"/>
</dbReference>
<feature type="domain" description="Kazal-like" evidence="2">
    <location>
        <begin position="33"/>
        <end position="88"/>
    </location>
</feature>
<dbReference type="Gene3D" id="3.30.60.30">
    <property type="match status" value="1"/>
</dbReference>
<gene>
    <name evidence="3" type="ORF">G3T16_11975</name>
</gene>
<evidence type="ECO:0000256" key="1">
    <source>
        <dbReference type="SAM" id="SignalP"/>
    </source>
</evidence>
<dbReference type="Proteomes" id="UP000477680">
    <property type="component" value="Chromosome"/>
</dbReference>
<accession>A0A6C0U4W9</accession>
<proteinExistence type="predicted"/>
<dbReference type="InterPro" id="IPR002350">
    <property type="entry name" value="Kazal_dom"/>
</dbReference>
<evidence type="ECO:0000313" key="3">
    <source>
        <dbReference type="EMBL" id="QIB66027.1"/>
    </source>
</evidence>
<sequence>MWRSLVFIGLLLALAGCGASQPPATPEVDQAADPAVVECSEPRPQVCTMEYAPVCARLLAGGEQTYSSPCNACADDAVASHSPGACPEQ</sequence>
<dbReference type="EMBL" id="CP048711">
    <property type="protein sequence ID" value="QIB66027.1"/>
    <property type="molecule type" value="Genomic_DNA"/>
</dbReference>
<feature type="chain" id="PRO_5025373338" description="Kazal-like domain-containing protein" evidence="1">
    <location>
        <begin position="20"/>
        <end position="89"/>
    </location>
</feature>
<name>A0A6C0U4W9_9GAMM</name>
<dbReference type="PROSITE" id="PS51257">
    <property type="entry name" value="PROKAR_LIPOPROTEIN"/>
    <property type="match status" value="1"/>
</dbReference>
<evidence type="ECO:0000259" key="2">
    <source>
        <dbReference type="PROSITE" id="PS51465"/>
    </source>
</evidence>